<feature type="chain" id="PRO_5025376187" evidence="1">
    <location>
        <begin position="22"/>
        <end position="280"/>
    </location>
</feature>
<sequence>MMLFKTLLLALTTFLITTALGAPSQHMARDPGLDKPTIEPPAPNLDWHLTRLLKGPIVEEVKFWDNGKINQQCKDVFQKNGFKIEDILMFHVHYSDCYLPWTMCAHKAAQWTAPLIALNIGLIPPNMRVWIRHVIALPGEARTSALNFSVLIHGQATMQDIFASAAPGFGQGIMGDGKPYWAKQPWLDAYAADSAVLNDKAKANQKENFAQMNVVAMAEFENPGCWKDAIPQLEKLRHQVDVIKTELGRYFNTIEGVKCEARWLVDTPVGLPEELPDYGA</sequence>
<dbReference type="OrthoDB" id="2142213at2759"/>
<feature type="signal peptide" evidence="1">
    <location>
        <begin position="1"/>
        <end position="21"/>
    </location>
</feature>
<evidence type="ECO:0000256" key="1">
    <source>
        <dbReference type="SAM" id="SignalP"/>
    </source>
</evidence>
<proteinExistence type="predicted"/>
<keyword evidence="3" id="KW-1185">Reference proteome</keyword>
<reference evidence="2" key="1">
    <citation type="journal article" date="2020" name="Stud. Mycol.">
        <title>101 Dothideomycetes genomes: a test case for predicting lifestyles and emergence of pathogens.</title>
        <authorList>
            <person name="Haridas S."/>
            <person name="Albert R."/>
            <person name="Binder M."/>
            <person name="Bloem J."/>
            <person name="Labutti K."/>
            <person name="Salamov A."/>
            <person name="Andreopoulos B."/>
            <person name="Baker S."/>
            <person name="Barry K."/>
            <person name="Bills G."/>
            <person name="Bluhm B."/>
            <person name="Cannon C."/>
            <person name="Castanera R."/>
            <person name="Culley D."/>
            <person name="Daum C."/>
            <person name="Ezra D."/>
            <person name="Gonzalez J."/>
            <person name="Henrissat B."/>
            <person name="Kuo A."/>
            <person name="Liang C."/>
            <person name="Lipzen A."/>
            <person name="Lutzoni F."/>
            <person name="Magnuson J."/>
            <person name="Mondo S."/>
            <person name="Nolan M."/>
            <person name="Ohm R."/>
            <person name="Pangilinan J."/>
            <person name="Park H.-J."/>
            <person name="Ramirez L."/>
            <person name="Alfaro M."/>
            <person name="Sun H."/>
            <person name="Tritt A."/>
            <person name="Yoshinaga Y."/>
            <person name="Zwiers L.-H."/>
            <person name="Turgeon B."/>
            <person name="Goodwin S."/>
            <person name="Spatafora J."/>
            <person name="Crous P."/>
            <person name="Grigoriev I."/>
        </authorList>
    </citation>
    <scope>NUCLEOTIDE SEQUENCE</scope>
    <source>
        <strain evidence="2">CBS 113818</strain>
    </source>
</reference>
<organism evidence="2 3">
    <name type="scientific">Ophiobolus disseminans</name>
    <dbReference type="NCBI Taxonomy" id="1469910"/>
    <lineage>
        <taxon>Eukaryota</taxon>
        <taxon>Fungi</taxon>
        <taxon>Dikarya</taxon>
        <taxon>Ascomycota</taxon>
        <taxon>Pezizomycotina</taxon>
        <taxon>Dothideomycetes</taxon>
        <taxon>Pleosporomycetidae</taxon>
        <taxon>Pleosporales</taxon>
        <taxon>Pleosporineae</taxon>
        <taxon>Phaeosphaeriaceae</taxon>
        <taxon>Ophiobolus</taxon>
    </lineage>
</organism>
<dbReference type="EMBL" id="MU006236">
    <property type="protein sequence ID" value="KAF2821607.1"/>
    <property type="molecule type" value="Genomic_DNA"/>
</dbReference>
<gene>
    <name evidence="2" type="ORF">CC86DRAFT_470325</name>
</gene>
<evidence type="ECO:0000313" key="3">
    <source>
        <dbReference type="Proteomes" id="UP000799424"/>
    </source>
</evidence>
<name>A0A6A6ZMX2_9PLEO</name>
<dbReference type="Proteomes" id="UP000799424">
    <property type="component" value="Unassembled WGS sequence"/>
</dbReference>
<protein>
    <submittedName>
        <fullName evidence="2">Uncharacterized protein</fullName>
    </submittedName>
</protein>
<dbReference type="AlphaFoldDB" id="A0A6A6ZMX2"/>
<accession>A0A6A6ZMX2</accession>
<keyword evidence="1" id="KW-0732">Signal</keyword>
<evidence type="ECO:0000313" key="2">
    <source>
        <dbReference type="EMBL" id="KAF2821607.1"/>
    </source>
</evidence>